<sequence length="214" mass="24364">MANLDTCLTYEEFKDRGRVEGIFLREARGVMRDITGTEDVYVIEYKIRRRPLAFPYVNANELESGTLPVLGAHCDYSGDDAIDRIRYVFGDKAESYLDRPFQLLNLWKPLKGPVRDCPLAVCDPATIDHSRDVCYVDLIDPTNVGELANVHYNAKQSWYYISDQQATEALVFKGYDSREPNVLGVPHCAFMKDANVPEDEVRESIEVRAVAFFP</sequence>
<reference evidence="2" key="1">
    <citation type="submission" date="2022-10" db="EMBL/GenBank/DDBJ databases">
        <title>Tapping the CABI collections for fungal endophytes: first genome assemblies for Collariella, Neodidymelliopsis, Ascochyta clinopodiicola, Didymella pomorum, Didymosphaeria variabile, Neocosmospora piperis and Neocucurbitaria cava.</title>
        <authorList>
            <person name="Hill R."/>
        </authorList>
    </citation>
    <scope>NUCLEOTIDE SEQUENCE</scope>
    <source>
        <strain evidence="2">IMI 366586</strain>
    </source>
</reference>
<comment type="caution">
    <text evidence="2">The sequence shown here is derived from an EMBL/GenBank/DDBJ whole genome shotgun (WGS) entry which is preliminary data.</text>
</comment>
<dbReference type="AlphaFoldDB" id="A0A9W8W8P4"/>
<accession>A0A9W8W8P4</accession>
<evidence type="ECO:0000313" key="2">
    <source>
        <dbReference type="EMBL" id="KAJ4315975.1"/>
    </source>
</evidence>
<evidence type="ECO:0000313" key="3">
    <source>
        <dbReference type="Proteomes" id="UP001140502"/>
    </source>
</evidence>
<evidence type="ECO:0008006" key="4">
    <source>
        <dbReference type="Google" id="ProtNLM"/>
    </source>
</evidence>
<dbReference type="GO" id="GO:0016491">
    <property type="term" value="F:oxidoreductase activity"/>
    <property type="evidence" value="ECO:0007669"/>
    <property type="project" value="InterPro"/>
</dbReference>
<organism evidence="2 3">
    <name type="scientific">Fusarium piperis</name>
    <dbReference type="NCBI Taxonomy" id="1435070"/>
    <lineage>
        <taxon>Eukaryota</taxon>
        <taxon>Fungi</taxon>
        <taxon>Dikarya</taxon>
        <taxon>Ascomycota</taxon>
        <taxon>Pezizomycotina</taxon>
        <taxon>Sordariomycetes</taxon>
        <taxon>Hypocreomycetidae</taxon>
        <taxon>Hypocreales</taxon>
        <taxon>Nectriaceae</taxon>
        <taxon>Fusarium</taxon>
        <taxon>Fusarium solani species complex</taxon>
    </lineage>
</organism>
<dbReference type="EMBL" id="JAPEUR010000191">
    <property type="protein sequence ID" value="KAJ4315975.1"/>
    <property type="molecule type" value="Genomic_DNA"/>
</dbReference>
<dbReference type="PANTHER" id="PTHR34598:SF3">
    <property type="entry name" value="OXIDOREDUCTASE AN1597"/>
    <property type="match status" value="1"/>
</dbReference>
<gene>
    <name evidence="2" type="ORF">N0V84_008109</name>
</gene>
<dbReference type="OrthoDB" id="412788at2759"/>
<protein>
    <recommendedName>
        <fullName evidence="4">Methyltransferase</fullName>
    </recommendedName>
</protein>
<name>A0A9W8W8P4_9HYPO</name>
<dbReference type="NCBIfam" id="NF041278">
    <property type="entry name" value="CmcJ_NvfI_EfuI"/>
    <property type="match status" value="1"/>
</dbReference>
<dbReference type="Proteomes" id="UP001140502">
    <property type="component" value="Unassembled WGS sequence"/>
</dbReference>
<dbReference type="PANTHER" id="PTHR34598">
    <property type="entry name" value="BLL6449 PROTEIN"/>
    <property type="match status" value="1"/>
</dbReference>
<evidence type="ECO:0000256" key="1">
    <source>
        <dbReference type="ARBA" id="ARBA00023604"/>
    </source>
</evidence>
<proteinExistence type="inferred from homology"/>
<comment type="similarity">
    <text evidence="1">Belongs to the asaB hydroxylase/desaturase family.</text>
</comment>
<keyword evidence="3" id="KW-1185">Reference proteome</keyword>
<dbReference type="InterPro" id="IPR044053">
    <property type="entry name" value="AsaB-like"/>
</dbReference>